<evidence type="ECO:0000313" key="1">
    <source>
        <dbReference type="EMBL" id="PVZ98931.1"/>
    </source>
</evidence>
<keyword evidence="3" id="KW-1185">Reference proteome</keyword>
<evidence type="ECO:0000313" key="2">
    <source>
        <dbReference type="EMBL" id="PWA02113.1"/>
    </source>
</evidence>
<dbReference type="EMBL" id="MBFU01000495">
    <property type="protein sequence ID" value="PVZ98931.1"/>
    <property type="molecule type" value="Genomic_DNA"/>
</dbReference>
<comment type="caution">
    <text evidence="1">The sequence shown here is derived from an EMBL/GenBank/DDBJ whole genome shotgun (WGS) entry which is preliminary data.</text>
</comment>
<name>A0A2U1J1I4_SMIAN</name>
<proteinExistence type="predicted"/>
<dbReference type="AlphaFoldDB" id="A0A2U1J1I4"/>
<protein>
    <submittedName>
        <fullName evidence="1">Uncharacterized protein</fullName>
    </submittedName>
</protein>
<accession>A0A2U1J1I4</accession>
<organism evidence="1 3">
    <name type="scientific">Smittium angustum</name>
    <dbReference type="NCBI Taxonomy" id="133377"/>
    <lineage>
        <taxon>Eukaryota</taxon>
        <taxon>Fungi</taxon>
        <taxon>Fungi incertae sedis</taxon>
        <taxon>Zoopagomycota</taxon>
        <taxon>Kickxellomycotina</taxon>
        <taxon>Harpellomycetes</taxon>
        <taxon>Harpellales</taxon>
        <taxon>Legeriomycetaceae</taxon>
        <taxon>Smittium</taxon>
    </lineage>
</organism>
<sequence>METESVNEQLNLMRDVTRHLLPEQDTLILEKAMNNMNLFAIFFSPSSTDLKVETEKLIKQCEEIDSKDQIPLSSDPSISLGVEMIEDPNVFKNYNVANGDESESNGHENNKEIQGQFTHILLRQSNSNSFKVLDYTDTDDLSLTEAIWNLI</sequence>
<dbReference type="EMBL" id="MBFU01000106">
    <property type="protein sequence ID" value="PWA02113.1"/>
    <property type="molecule type" value="Genomic_DNA"/>
</dbReference>
<gene>
    <name evidence="2" type="ORF">BB558_001765</name>
    <name evidence="1" type="ORF">BB558_005061</name>
</gene>
<reference evidence="1 3" key="1">
    <citation type="journal article" date="2018" name="MBio">
        <title>Comparative Genomics Reveals the Core Gene Toolbox for the Fungus-Insect Symbiosis.</title>
        <authorList>
            <person name="Wang Y."/>
            <person name="Stata M."/>
            <person name="Wang W."/>
            <person name="Stajich J.E."/>
            <person name="White M.M."/>
            <person name="Moncalvo J.M."/>
        </authorList>
    </citation>
    <scope>NUCLEOTIDE SEQUENCE [LARGE SCALE GENOMIC DNA]</scope>
    <source>
        <strain evidence="1 3">AUS-126-30</strain>
    </source>
</reference>
<dbReference type="Proteomes" id="UP000245591">
    <property type="component" value="Unassembled WGS sequence"/>
</dbReference>
<evidence type="ECO:0000313" key="3">
    <source>
        <dbReference type="Proteomes" id="UP000245591"/>
    </source>
</evidence>